<accession>A0ABP3QND3</accession>
<keyword evidence="2" id="KW-0472">Membrane</keyword>
<feature type="transmembrane region" description="Helical" evidence="2">
    <location>
        <begin position="7"/>
        <end position="27"/>
    </location>
</feature>
<keyword evidence="2" id="KW-0812">Transmembrane</keyword>
<protein>
    <submittedName>
        <fullName evidence="3">YndM family protein</fullName>
    </submittedName>
</protein>
<feature type="transmembrane region" description="Helical" evidence="2">
    <location>
        <begin position="59"/>
        <end position="81"/>
    </location>
</feature>
<evidence type="ECO:0000313" key="3">
    <source>
        <dbReference type="EMBL" id="GAA0591014.1"/>
    </source>
</evidence>
<feature type="region of interest" description="Disordered" evidence="1">
    <location>
        <begin position="125"/>
        <end position="150"/>
    </location>
</feature>
<feature type="transmembrane region" description="Helical" evidence="2">
    <location>
        <begin position="87"/>
        <end position="105"/>
    </location>
</feature>
<name>A0ABP3QND3_9BACI</name>
<comment type="caution">
    <text evidence="3">The sequence shown here is derived from an EMBL/GenBank/DDBJ whole genome shotgun (WGS) entry which is preliminary data.</text>
</comment>
<evidence type="ECO:0000256" key="1">
    <source>
        <dbReference type="SAM" id="MobiDB-lite"/>
    </source>
</evidence>
<organism evidence="3 4">
    <name type="scientific">Virgibacillus siamensis</name>
    <dbReference type="NCBI Taxonomy" id="480071"/>
    <lineage>
        <taxon>Bacteria</taxon>
        <taxon>Bacillati</taxon>
        <taxon>Bacillota</taxon>
        <taxon>Bacilli</taxon>
        <taxon>Bacillales</taxon>
        <taxon>Bacillaceae</taxon>
        <taxon>Virgibacillus</taxon>
    </lineage>
</organism>
<dbReference type="RefSeq" id="WP_343809783.1">
    <property type="nucleotide sequence ID" value="NZ_BAAADS010000001.1"/>
</dbReference>
<feature type="transmembrane region" description="Helical" evidence="2">
    <location>
        <begin position="33"/>
        <end position="52"/>
    </location>
</feature>
<dbReference type="Proteomes" id="UP001500866">
    <property type="component" value="Unassembled WGS sequence"/>
</dbReference>
<evidence type="ECO:0000313" key="4">
    <source>
        <dbReference type="Proteomes" id="UP001500866"/>
    </source>
</evidence>
<dbReference type="InterPro" id="IPR019649">
    <property type="entry name" value="DUF2512"/>
</dbReference>
<gene>
    <name evidence="3" type="ORF">GCM10009001_03790</name>
</gene>
<proteinExistence type="predicted"/>
<dbReference type="EMBL" id="BAAADS010000001">
    <property type="protein sequence ID" value="GAA0591014.1"/>
    <property type="molecule type" value="Genomic_DNA"/>
</dbReference>
<sequence>MDHVKALIIKFIMCTAVLWLVLGAFYGVEFGNILMLSVLLTVISYIIGDLFLLPRFENWGATLADLGITFVGIWFLGPLLFEENLQIGTAAVITAIIIAVGEYFFHKYMEREVLDDRDRFVTDEERDVEQSKLQTEFSEEISDTDRKDDE</sequence>
<reference evidence="4" key="1">
    <citation type="journal article" date="2019" name="Int. J. Syst. Evol. Microbiol.">
        <title>The Global Catalogue of Microorganisms (GCM) 10K type strain sequencing project: providing services to taxonomists for standard genome sequencing and annotation.</title>
        <authorList>
            <consortium name="The Broad Institute Genomics Platform"/>
            <consortium name="The Broad Institute Genome Sequencing Center for Infectious Disease"/>
            <person name="Wu L."/>
            <person name="Ma J."/>
        </authorList>
    </citation>
    <scope>NUCLEOTIDE SEQUENCE [LARGE SCALE GENOMIC DNA]</scope>
    <source>
        <strain evidence="4">JCM 15395</strain>
    </source>
</reference>
<keyword evidence="4" id="KW-1185">Reference proteome</keyword>
<keyword evidence="2" id="KW-1133">Transmembrane helix</keyword>
<dbReference type="Pfam" id="PF10710">
    <property type="entry name" value="DUF2512"/>
    <property type="match status" value="1"/>
</dbReference>
<evidence type="ECO:0000256" key="2">
    <source>
        <dbReference type="SAM" id="Phobius"/>
    </source>
</evidence>